<keyword evidence="5 9" id="KW-0010">Activator</keyword>
<feature type="compositionally biased region" description="Low complexity" evidence="11">
    <location>
        <begin position="41"/>
        <end position="77"/>
    </location>
</feature>
<comment type="similarity">
    <text evidence="2 9">Belongs to the Mediator complex subunit 9 family.</text>
</comment>
<evidence type="ECO:0000256" key="10">
    <source>
        <dbReference type="SAM" id="Coils"/>
    </source>
</evidence>
<feature type="region of interest" description="Disordered" evidence="11">
    <location>
        <begin position="31"/>
        <end position="91"/>
    </location>
</feature>
<evidence type="ECO:0000256" key="4">
    <source>
        <dbReference type="ARBA" id="ARBA00023015"/>
    </source>
</evidence>
<dbReference type="EMBL" id="JAGTJQ010000006">
    <property type="protein sequence ID" value="KAH7029159.1"/>
    <property type="molecule type" value="Genomic_DNA"/>
</dbReference>
<gene>
    <name evidence="9" type="primary">MED9</name>
    <name evidence="12" type="ORF">B0I36DRAFT_363738</name>
</gene>
<dbReference type="OrthoDB" id="5414694at2759"/>
<dbReference type="Pfam" id="PF07544">
    <property type="entry name" value="Med9"/>
    <property type="match status" value="1"/>
</dbReference>
<dbReference type="Proteomes" id="UP000756346">
    <property type="component" value="Unassembled WGS sequence"/>
</dbReference>
<evidence type="ECO:0000313" key="12">
    <source>
        <dbReference type="EMBL" id="KAH7029159.1"/>
    </source>
</evidence>
<evidence type="ECO:0000313" key="13">
    <source>
        <dbReference type="Proteomes" id="UP000756346"/>
    </source>
</evidence>
<evidence type="ECO:0000256" key="7">
    <source>
        <dbReference type="ARBA" id="ARBA00023242"/>
    </source>
</evidence>
<evidence type="ECO:0000256" key="11">
    <source>
        <dbReference type="SAM" id="MobiDB-lite"/>
    </source>
</evidence>
<evidence type="ECO:0000256" key="1">
    <source>
        <dbReference type="ARBA" id="ARBA00004123"/>
    </source>
</evidence>
<comment type="function">
    <text evidence="8 9">Component of the Mediator complex, a coactivator involved in the regulated transcription of nearly all RNA polymerase II-dependent genes. Mediator functions as a bridge to convey information from gene-specific regulatory proteins to the basal RNA polymerase II transcription machinery. Mediator is recruited to promoters by direct interactions with regulatory proteins and serves as a scaffold for the assembly of a functional preinitiation complex with RNA polymerase II and the general transcription factors.</text>
</comment>
<evidence type="ECO:0000256" key="5">
    <source>
        <dbReference type="ARBA" id="ARBA00023159"/>
    </source>
</evidence>
<keyword evidence="13" id="KW-1185">Reference proteome</keyword>
<evidence type="ECO:0000256" key="2">
    <source>
        <dbReference type="ARBA" id="ARBA00008089"/>
    </source>
</evidence>
<sequence>MTSQPPPPLGLPAGLNPDALDTLSDLASVLTRLRGTGGGTSSTSTQNHTAGPSSTTSTITGATTSGSTTTTAAGGPPLALKDLPGQSDQLRHRFQKARALVRTLPDMERSTAEQEVEIAALEAKIARQKETLEKLKALGNKFAATSRDDGDGDRMEE</sequence>
<dbReference type="GO" id="GO:0003712">
    <property type="term" value="F:transcription coregulator activity"/>
    <property type="evidence" value="ECO:0007669"/>
    <property type="project" value="InterPro"/>
</dbReference>
<keyword evidence="7 9" id="KW-0539">Nucleus</keyword>
<dbReference type="GO" id="GO:0006357">
    <property type="term" value="P:regulation of transcription by RNA polymerase II"/>
    <property type="evidence" value="ECO:0007669"/>
    <property type="project" value="InterPro"/>
</dbReference>
<keyword evidence="10" id="KW-0175">Coiled coil</keyword>
<keyword evidence="6 9" id="KW-0804">Transcription</keyword>
<feature type="coiled-coil region" evidence="10">
    <location>
        <begin position="104"/>
        <end position="138"/>
    </location>
</feature>
<comment type="subcellular location">
    <subcellularLocation>
        <location evidence="1 9">Nucleus</location>
    </subcellularLocation>
</comment>
<name>A0A9P8Y2C2_9PEZI</name>
<dbReference type="InterPro" id="IPR037212">
    <property type="entry name" value="Med7/Med21-like"/>
</dbReference>
<dbReference type="GO" id="GO:0016592">
    <property type="term" value="C:mediator complex"/>
    <property type="evidence" value="ECO:0007669"/>
    <property type="project" value="InterPro"/>
</dbReference>
<accession>A0A9P8Y2C2</accession>
<proteinExistence type="inferred from homology"/>
<evidence type="ECO:0000256" key="9">
    <source>
        <dbReference type="RuleBase" id="RU364145"/>
    </source>
</evidence>
<evidence type="ECO:0000256" key="8">
    <source>
        <dbReference type="ARBA" id="ARBA00025687"/>
    </source>
</evidence>
<dbReference type="AlphaFoldDB" id="A0A9P8Y2C2"/>
<comment type="subunit">
    <text evidence="3 9">Component of the Mediator complex.</text>
</comment>
<keyword evidence="4 9" id="KW-0805">Transcription regulation</keyword>
<dbReference type="InterPro" id="IPR011425">
    <property type="entry name" value="Med9"/>
</dbReference>
<comment type="caution">
    <text evidence="12">The sequence shown here is derived from an EMBL/GenBank/DDBJ whole genome shotgun (WGS) entry which is preliminary data.</text>
</comment>
<protein>
    <recommendedName>
        <fullName evidence="9">Mediator of RNA polymerase II transcription subunit 9</fullName>
    </recommendedName>
    <alternativeName>
        <fullName evidence="9">Mediator complex subunit 9</fullName>
    </alternativeName>
</protein>
<dbReference type="SUPFAM" id="SSF140718">
    <property type="entry name" value="Mediator hinge subcomplex-like"/>
    <property type="match status" value="1"/>
</dbReference>
<reference evidence="12" key="1">
    <citation type="journal article" date="2021" name="Nat. Commun.">
        <title>Genetic determinants of endophytism in the Arabidopsis root mycobiome.</title>
        <authorList>
            <person name="Mesny F."/>
            <person name="Miyauchi S."/>
            <person name="Thiergart T."/>
            <person name="Pickel B."/>
            <person name="Atanasova L."/>
            <person name="Karlsson M."/>
            <person name="Huettel B."/>
            <person name="Barry K.W."/>
            <person name="Haridas S."/>
            <person name="Chen C."/>
            <person name="Bauer D."/>
            <person name="Andreopoulos W."/>
            <person name="Pangilinan J."/>
            <person name="LaButti K."/>
            <person name="Riley R."/>
            <person name="Lipzen A."/>
            <person name="Clum A."/>
            <person name="Drula E."/>
            <person name="Henrissat B."/>
            <person name="Kohler A."/>
            <person name="Grigoriev I.V."/>
            <person name="Martin F.M."/>
            <person name="Hacquard S."/>
        </authorList>
    </citation>
    <scope>NUCLEOTIDE SEQUENCE</scope>
    <source>
        <strain evidence="12">MPI-CAGE-CH-0230</strain>
    </source>
</reference>
<organism evidence="12 13">
    <name type="scientific">Microdochium trichocladiopsis</name>
    <dbReference type="NCBI Taxonomy" id="1682393"/>
    <lineage>
        <taxon>Eukaryota</taxon>
        <taxon>Fungi</taxon>
        <taxon>Dikarya</taxon>
        <taxon>Ascomycota</taxon>
        <taxon>Pezizomycotina</taxon>
        <taxon>Sordariomycetes</taxon>
        <taxon>Xylariomycetidae</taxon>
        <taxon>Xylariales</taxon>
        <taxon>Microdochiaceae</taxon>
        <taxon>Microdochium</taxon>
    </lineage>
</organism>
<evidence type="ECO:0000256" key="6">
    <source>
        <dbReference type="ARBA" id="ARBA00023163"/>
    </source>
</evidence>
<evidence type="ECO:0000256" key="3">
    <source>
        <dbReference type="ARBA" id="ARBA00011837"/>
    </source>
</evidence>